<name>A0A4V2MKJ8_9SPHI</name>
<organism evidence="2 3">
    <name type="scientific">Pedobacter hiemivivus</name>
    <dbReference type="NCBI Taxonomy" id="2530454"/>
    <lineage>
        <taxon>Bacteria</taxon>
        <taxon>Pseudomonadati</taxon>
        <taxon>Bacteroidota</taxon>
        <taxon>Sphingobacteriia</taxon>
        <taxon>Sphingobacteriales</taxon>
        <taxon>Sphingobacteriaceae</taxon>
        <taxon>Pedobacter</taxon>
    </lineage>
</organism>
<dbReference type="Proteomes" id="UP000291117">
    <property type="component" value="Unassembled WGS sequence"/>
</dbReference>
<feature type="compositionally biased region" description="Basic residues" evidence="1">
    <location>
        <begin position="335"/>
        <end position="345"/>
    </location>
</feature>
<dbReference type="EMBL" id="SJSM01000002">
    <property type="protein sequence ID" value="TCC98486.1"/>
    <property type="molecule type" value="Genomic_DNA"/>
</dbReference>
<comment type="caution">
    <text evidence="2">The sequence shown here is derived from an EMBL/GenBank/DDBJ whole genome shotgun (WGS) entry which is preliminary data.</text>
</comment>
<dbReference type="OrthoDB" id="791468at2"/>
<evidence type="ECO:0000313" key="2">
    <source>
        <dbReference type="EMBL" id="TCC98486.1"/>
    </source>
</evidence>
<sequence>MSSQVNRAIVLCENWQDKMIMLEEVFGRDIEKDITRQKYDFLSSGVGRIAKGASPDEKLVLDMVKKTVNKLEKQLYPNPVIRVLRRLKAVMFDRPLQAAKFKKLRNENLATLSSAVGAMGLNPDLLQLDRKLDFERAKTSIELISPWGSSNYQVKVNFEKDLSGKYQMSSYTGMLKDPLNPGQNRSYTFDVGLGINAREAANLLQGRAVLQYYSIGGDRMASKWMQLDFENLTADGIPLLKETPADHDFNLRQEVSRIAEVLNKPELASVRALNGMEQGNQIALKQANGKTTYLEANPLNKQVLILNEKQQPITLEQLKKQKEAALKVKPQQVKTRVKKIQRNKKQQQDQSLHI</sequence>
<evidence type="ECO:0000313" key="3">
    <source>
        <dbReference type="Proteomes" id="UP000291117"/>
    </source>
</evidence>
<keyword evidence="3" id="KW-1185">Reference proteome</keyword>
<gene>
    <name evidence="2" type="ORF">EZ444_04170</name>
</gene>
<accession>A0A4V2MKJ8</accession>
<reference evidence="2 3" key="1">
    <citation type="submission" date="2019-02" db="EMBL/GenBank/DDBJ databases">
        <title>Pedobacter sp. RP-3-8 sp. nov., isolated from Arctic soil.</title>
        <authorList>
            <person name="Dahal R.H."/>
        </authorList>
    </citation>
    <scope>NUCLEOTIDE SEQUENCE [LARGE SCALE GENOMIC DNA]</scope>
    <source>
        <strain evidence="2 3">RP-3-8</strain>
    </source>
</reference>
<dbReference type="RefSeq" id="WP_131607469.1">
    <property type="nucleotide sequence ID" value="NZ_SJSM01000002.1"/>
</dbReference>
<proteinExistence type="predicted"/>
<feature type="region of interest" description="Disordered" evidence="1">
    <location>
        <begin position="334"/>
        <end position="354"/>
    </location>
</feature>
<dbReference type="AlphaFoldDB" id="A0A4V2MKJ8"/>
<protein>
    <submittedName>
        <fullName evidence="2">Uncharacterized protein</fullName>
    </submittedName>
</protein>
<evidence type="ECO:0000256" key="1">
    <source>
        <dbReference type="SAM" id="MobiDB-lite"/>
    </source>
</evidence>